<keyword evidence="2 3" id="KW-0479">Metal-binding</keyword>
<protein>
    <submittedName>
        <fullName evidence="4">Uncharacterized damage-inducible protein DinB (Forms a four-helix bundle)</fullName>
    </submittedName>
</protein>
<comment type="similarity">
    <text evidence="1">Belongs to the DinB family.</text>
</comment>
<organism evidence="4 5">
    <name type="scientific">Chitinophaga filiformis</name>
    <name type="common">Myxococcus filiformis</name>
    <name type="synonym">Flexibacter filiformis</name>
    <dbReference type="NCBI Taxonomy" id="104663"/>
    <lineage>
        <taxon>Bacteria</taxon>
        <taxon>Pseudomonadati</taxon>
        <taxon>Bacteroidota</taxon>
        <taxon>Chitinophagia</taxon>
        <taxon>Chitinophagales</taxon>
        <taxon>Chitinophagaceae</taxon>
        <taxon>Chitinophaga</taxon>
    </lineage>
</organism>
<sequence>MKDILLSYAAYNLWANNRIADVLKKLPDTQLDQETGSSFGSLRKTAYHMWDVESLWYQRLHLVEQAVKPSIGFEGTFSEACARWQQQSQLLADWVKQVQPVRLQHVVAYYDTRKQYCKSTVIEILMQVFNHATYHRGQLVTMLRQAGINKIPVTDYSEFARSRK</sequence>
<dbReference type="InterPro" id="IPR007837">
    <property type="entry name" value="DinB"/>
</dbReference>
<dbReference type="Pfam" id="PF05163">
    <property type="entry name" value="DinB"/>
    <property type="match status" value="1"/>
</dbReference>
<name>A0A1G7GLS2_CHIFI</name>
<dbReference type="RefSeq" id="WP_176842111.1">
    <property type="nucleotide sequence ID" value="NZ_FNBN01000001.1"/>
</dbReference>
<feature type="binding site" evidence="3">
    <location>
        <position position="131"/>
    </location>
    <ligand>
        <name>a divalent metal cation</name>
        <dbReference type="ChEBI" id="CHEBI:60240"/>
    </ligand>
</feature>
<dbReference type="AlphaFoldDB" id="A0A1G7GLS2"/>
<dbReference type="EMBL" id="FNBN01000001">
    <property type="protein sequence ID" value="SDE89076.1"/>
    <property type="molecule type" value="Genomic_DNA"/>
</dbReference>
<dbReference type="PANTHER" id="PTHR37302:SF3">
    <property type="entry name" value="DAMAGE-INDUCIBLE PROTEIN DINB"/>
    <property type="match status" value="1"/>
</dbReference>
<accession>A0A1G7GLS2</accession>
<feature type="binding site" evidence="3">
    <location>
        <position position="135"/>
    </location>
    <ligand>
        <name>a divalent metal cation</name>
        <dbReference type="ChEBI" id="CHEBI:60240"/>
    </ligand>
</feature>
<gene>
    <name evidence="4" type="ORF">SAMN04488121_10176</name>
</gene>
<feature type="binding site" evidence="3">
    <location>
        <position position="48"/>
    </location>
    <ligand>
        <name>a divalent metal cation</name>
        <dbReference type="ChEBI" id="CHEBI:60240"/>
    </ligand>
</feature>
<evidence type="ECO:0000313" key="4">
    <source>
        <dbReference type="EMBL" id="SDE89076.1"/>
    </source>
</evidence>
<dbReference type="Gene3D" id="1.20.120.450">
    <property type="entry name" value="dinb family like domain"/>
    <property type="match status" value="1"/>
</dbReference>
<evidence type="ECO:0000256" key="2">
    <source>
        <dbReference type="ARBA" id="ARBA00022723"/>
    </source>
</evidence>
<evidence type="ECO:0000256" key="3">
    <source>
        <dbReference type="PIRSR" id="PIRSR607837-1"/>
    </source>
</evidence>
<reference evidence="4 5" key="1">
    <citation type="submission" date="2016-10" db="EMBL/GenBank/DDBJ databases">
        <authorList>
            <person name="de Groot N.N."/>
        </authorList>
    </citation>
    <scope>NUCLEOTIDE SEQUENCE [LARGE SCALE GENOMIC DNA]</scope>
    <source>
        <strain evidence="4 5">DSM 527</strain>
    </source>
</reference>
<dbReference type="SUPFAM" id="SSF109854">
    <property type="entry name" value="DinB/YfiT-like putative metalloenzymes"/>
    <property type="match status" value="1"/>
</dbReference>
<evidence type="ECO:0000256" key="1">
    <source>
        <dbReference type="ARBA" id="ARBA00008635"/>
    </source>
</evidence>
<dbReference type="STRING" id="104663.SAMN04488121_10176"/>
<evidence type="ECO:0000313" key="5">
    <source>
        <dbReference type="Proteomes" id="UP000199045"/>
    </source>
</evidence>
<dbReference type="Proteomes" id="UP000199045">
    <property type="component" value="Unassembled WGS sequence"/>
</dbReference>
<proteinExistence type="inferred from homology"/>
<dbReference type="InterPro" id="IPR034660">
    <property type="entry name" value="DinB/YfiT-like"/>
</dbReference>
<dbReference type="GO" id="GO:0046872">
    <property type="term" value="F:metal ion binding"/>
    <property type="evidence" value="ECO:0007669"/>
    <property type="project" value="UniProtKB-KW"/>
</dbReference>
<dbReference type="PANTHER" id="PTHR37302">
    <property type="entry name" value="SLR1116 PROTEIN"/>
    <property type="match status" value="1"/>
</dbReference>